<dbReference type="EMBL" id="JBHTBJ010000008">
    <property type="protein sequence ID" value="MFC7275059.1"/>
    <property type="molecule type" value="Genomic_DNA"/>
</dbReference>
<dbReference type="InterPro" id="IPR036691">
    <property type="entry name" value="Endo/exonu/phosph_ase_sf"/>
</dbReference>
<evidence type="ECO:0000259" key="2">
    <source>
        <dbReference type="Pfam" id="PF03372"/>
    </source>
</evidence>
<gene>
    <name evidence="3" type="ORF">ACFQS1_13770</name>
</gene>
<proteinExistence type="predicted"/>
<dbReference type="Proteomes" id="UP001596548">
    <property type="component" value="Unassembled WGS sequence"/>
</dbReference>
<dbReference type="InterPro" id="IPR005135">
    <property type="entry name" value="Endo/exonuclease/phosphatase"/>
</dbReference>
<keyword evidence="3" id="KW-0378">Hydrolase</keyword>
<dbReference type="Gene3D" id="3.60.10.10">
    <property type="entry name" value="Endonuclease/exonuclease/phosphatase"/>
    <property type="match status" value="1"/>
</dbReference>
<sequence>MSAPARKPPARPRGRVAVTVLIWVLIAPALLWLTVRATGWDRGPLVQLLAYTPYVAAWSVLPVVPALATRRWTAAAVALAVVLLFALLVAPRAIPGGRGPATGVRLTVMTSNMLFGGADPEQIVGLVREHDVAVLAVQEFTTDGKQALAKAGLEDLLPYQSLADEPGASGSGLYSRYPIAGAGHRRMGGGFRQAYATVQPPHAEPVLVESAHPRAPSDLGVNRLWRDDLAAEPGTGPDGVPRILLGDFNATLDHAPLRRLIARGYRDAGAATGQGLTPTWPYLEHRGIPWVTLDHVLVDKRIGVREMSVHRIAGSDHRAVIAALTLPAADQPAAD</sequence>
<keyword evidence="1" id="KW-0812">Transmembrane</keyword>
<comment type="caution">
    <text evidence="3">The sequence shown here is derived from an EMBL/GenBank/DDBJ whole genome shotgun (WGS) entry which is preliminary data.</text>
</comment>
<feature type="transmembrane region" description="Helical" evidence="1">
    <location>
        <begin position="16"/>
        <end position="33"/>
    </location>
</feature>
<evidence type="ECO:0000256" key="1">
    <source>
        <dbReference type="SAM" id="Phobius"/>
    </source>
</evidence>
<dbReference type="GO" id="GO:0004519">
    <property type="term" value="F:endonuclease activity"/>
    <property type="evidence" value="ECO:0007669"/>
    <property type="project" value="UniProtKB-KW"/>
</dbReference>
<feature type="domain" description="Endonuclease/exonuclease/phosphatase" evidence="2">
    <location>
        <begin position="109"/>
        <end position="317"/>
    </location>
</feature>
<evidence type="ECO:0000313" key="4">
    <source>
        <dbReference type="Proteomes" id="UP001596548"/>
    </source>
</evidence>
<keyword evidence="3" id="KW-0540">Nuclease</keyword>
<keyword evidence="1" id="KW-1133">Transmembrane helix</keyword>
<feature type="transmembrane region" description="Helical" evidence="1">
    <location>
        <begin position="45"/>
        <end position="66"/>
    </location>
</feature>
<keyword evidence="3" id="KW-0255">Endonuclease</keyword>
<feature type="transmembrane region" description="Helical" evidence="1">
    <location>
        <begin position="72"/>
        <end position="90"/>
    </location>
</feature>
<reference evidence="4" key="1">
    <citation type="journal article" date="2019" name="Int. J. Syst. Evol. Microbiol.">
        <title>The Global Catalogue of Microorganisms (GCM) 10K type strain sequencing project: providing services to taxonomists for standard genome sequencing and annotation.</title>
        <authorList>
            <consortium name="The Broad Institute Genomics Platform"/>
            <consortium name="The Broad Institute Genome Sequencing Center for Infectious Disease"/>
            <person name="Wu L."/>
            <person name="Ma J."/>
        </authorList>
    </citation>
    <scope>NUCLEOTIDE SEQUENCE [LARGE SCALE GENOMIC DNA]</scope>
    <source>
        <strain evidence="4">XZYJT-10</strain>
    </source>
</reference>
<keyword evidence="4" id="KW-1185">Reference proteome</keyword>
<dbReference type="SUPFAM" id="SSF56219">
    <property type="entry name" value="DNase I-like"/>
    <property type="match status" value="1"/>
</dbReference>
<name>A0ABW2HQA8_9ACTN</name>
<keyword evidence="1" id="KW-0472">Membrane</keyword>
<organism evidence="3 4">
    <name type="scientific">Paractinoplanes rhizophilus</name>
    <dbReference type="NCBI Taxonomy" id="1416877"/>
    <lineage>
        <taxon>Bacteria</taxon>
        <taxon>Bacillati</taxon>
        <taxon>Actinomycetota</taxon>
        <taxon>Actinomycetes</taxon>
        <taxon>Micromonosporales</taxon>
        <taxon>Micromonosporaceae</taxon>
        <taxon>Paractinoplanes</taxon>
    </lineage>
</organism>
<accession>A0ABW2HQA8</accession>
<protein>
    <submittedName>
        <fullName evidence="3">Endonuclease/exonuclease/phosphatase family protein</fullName>
    </submittedName>
</protein>
<dbReference type="Pfam" id="PF03372">
    <property type="entry name" value="Exo_endo_phos"/>
    <property type="match status" value="1"/>
</dbReference>
<dbReference type="RefSeq" id="WP_378968188.1">
    <property type="nucleotide sequence ID" value="NZ_JBHTBJ010000008.1"/>
</dbReference>
<evidence type="ECO:0000313" key="3">
    <source>
        <dbReference type="EMBL" id="MFC7275059.1"/>
    </source>
</evidence>